<keyword evidence="3 5" id="KW-1133">Transmembrane helix</keyword>
<evidence type="ECO:0000313" key="6">
    <source>
        <dbReference type="EMBL" id="KRH92424.1"/>
    </source>
</evidence>
<evidence type="ECO:0000256" key="3">
    <source>
        <dbReference type="ARBA" id="ARBA00022989"/>
    </source>
</evidence>
<evidence type="ECO:0000256" key="5">
    <source>
        <dbReference type="SAM" id="Phobius"/>
    </source>
</evidence>
<evidence type="ECO:0000313" key="7">
    <source>
        <dbReference type="Proteomes" id="UP000051530"/>
    </source>
</evidence>
<keyword evidence="7" id="KW-1185">Reference proteome</keyword>
<dbReference type="InterPro" id="IPR003689">
    <property type="entry name" value="ZIP"/>
</dbReference>
<keyword evidence="2 5" id="KW-0812">Transmembrane</keyword>
<dbReference type="Pfam" id="PF02535">
    <property type="entry name" value="Zip"/>
    <property type="match status" value="1"/>
</dbReference>
<dbReference type="AlphaFoldDB" id="A0A0R0LT26"/>
<gene>
    <name evidence="6" type="ORF">M153_61510001</name>
</gene>
<dbReference type="VEuPathDB" id="MicrosporidiaDB:M153_61510001"/>
<feature type="transmembrane region" description="Helical" evidence="5">
    <location>
        <begin position="224"/>
        <end position="244"/>
    </location>
</feature>
<proteinExistence type="predicted"/>
<comment type="caution">
    <text evidence="6">The sequence shown here is derived from an EMBL/GenBank/DDBJ whole genome shotgun (WGS) entry which is preliminary data.</text>
</comment>
<keyword evidence="4 5" id="KW-0472">Membrane</keyword>
<dbReference type="Proteomes" id="UP000051530">
    <property type="component" value="Unassembled WGS sequence"/>
</dbReference>
<feature type="transmembrane region" description="Helical" evidence="5">
    <location>
        <begin position="198"/>
        <end position="218"/>
    </location>
</feature>
<dbReference type="GO" id="GO:0005385">
    <property type="term" value="F:zinc ion transmembrane transporter activity"/>
    <property type="evidence" value="ECO:0007669"/>
    <property type="project" value="TreeGrafter"/>
</dbReference>
<dbReference type="PANTHER" id="PTHR11040">
    <property type="entry name" value="ZINC/IRON TRANSPORTER"/>
    <property type="match status" value="1"/>
</dbReference>
<feature type="non-terminal residue" evidence="6">
    <location>
        <position position="1"/>
    </location>
</feature>
<feature type="transmembrane region" description="Helical" evidence="5">
    <location>
        <begin position="293"/>
        <end position="312"/>
    </location>
</feature>
<feature type="transmembrane region" description="Helical" evidence="5">
    <location>
        <begin position="256"/>
        <end position="281"/>
    </location>
</feature>
<dbReference type="GO" id="GO:0016020">
    <property type="term" value="C:membrane"/>
    <property type="evidence" value="ECO:0007669"/>
    <property type="project" value="UniProtKB-SubCell"/>
</dbReference>
<dbReference type="PANTHER" id="PTHR11040:SF140">
    <property type="entry name" value="ZRT (ZRT), IRT- (IRT-) LIKE PROTEIN TRANSPORTER"/>
    <property type="match status" value="1"/>
</dbReference>
<comment type="subcellular location">
    <subcellularLocation>
        <location evidence="1">Membrane</location>
        <topology evidence="1">Multi-pass membrane protein</topology>
    </subcellularLocation>
</comment>
<dbReference type="EMBL" id="LGUB01000936">
    <property type="protein sequence ID" value="KRH92424.1"/>
    <property type="molecule type" value="Genomic_DNA"/>
</dbReference>
<name>A0A0R0LT26_9MICR</name>
<reference evidence="6 7" key="1">
    <citation type="submission" date="2015-07" db="EMBL/GenBank/DDBJ databases">
        <title>The genome of Pseudoloma neurophilia, a relevant intracellular parasite of the zebrafish.</title>
        <authorList>
            <person name="Ndikumana S."/>
            <person name="Pelin A."/>
            <person name="Sanders J."/>
            <person name="Corradi N."/>
        </authorList>
    </citation>
    <scope>NUCLEOTIDE SEQUENCE [LARGE SCALE GENOMIC DNA]</scope>
    <source>
        <strain evidence="6 7">MK1</strain>
    </source>
</reference>
<evidence type="ECO:0000256" key="2">
    <source>
        <dbReference type="ARBA" id="ARBA00022692"/>
    </source>
</evidence>
<protein>
    <submittedName>
        <fullName evidence="6">Zinc (Zn2+)-Iron (Fe2+) Permease (ZIP) Family</fullName>
    </submittedName>
</protein>
<evidence type="ECO:0000256" key="4">
    <source>
        <dbReference type="ARBA" id="ARBA00023136"/>
    </source>
</evidence>
<feature type="transmembrane region" description="Helical" evidence="5">
    <location>
        <begin position="23"/>
        <end position="43"/>
    </location>
</feature>
<feature type="transmembrane region" description="Helical" evidence="5">
    <location>
        <begin position="166"/>
        <end position="186"/>
    </location>
</feature>
<sequence length="313" mass="35247">DHSHHDHSHHDHKHEFSFFMKNLGFFMAGLSFIFLLGIDSLLLQHSHCNNEEIVYMNDGINHGAHQHQYCHVHEEMHSSSSIGDMHPNHHSDGSIVIEKSAEIQTSQPCSAPLKKNNEEVTIDENNSNEKDQKKETKIHFHSEQKETFYLEGGCNTSALKDQKGRLQAMIFIIALSIHSLFEGFAIKSTDIGIFEIGLILHKALESFALGFTVCMANFSTQFKLILMTTYSLLTPLGMFISFLLQKLPIAKKSAKIGHIFQSTCNGLALGSILFIVCVEMIPPNFHSKGANLYKIFTLIAGYLSTCIIIYFIH</sequence>
<dbReference type="OrthoDB" id="448280at2759"/>
<organism evidence="6 7">
    <name type="scientific">Pseudoloma neurophilia</name>
    <dbReference type="NCBI Taxonomy" id="146866"/>
    <lineage>
        <taxon>Eukaryota</taxon>
        <taxon>Fungi</taxon>
        <taxon>Fungi incertae sedis</taxon>
        <taxon>Microsporidia</taxon>
        <taxon>Pseudoloma</taxon>
    </lineage>
</organism>
<accession>A0A0R0LT26</accession>
<evidence type="ECO:0000256" key="1">
    <source>
        <dbReference type="ARBA" id="ARBA00004141"/>
    </source>
</evidence>